<evidence type="ECO:0000313" key="2">
    <source>
        <dbReference type="EMBL" id="KAK2942800.1"/>
    </source>
</evidence>
<reference evidence="2 3" key="1">
    <citation type="journal article" date="2022" name="bioRxiv">
        <title>Genomics of Preaxostyla Flagellates Illuminates Evolutionary Transitions and the Path Towards Mitochondrial Loss.</title>
        <authorList>
            <person name="Novak L.V.F."/>
            <person name="Treitli S.C."/>
            <person name="Pyrih J."/>
            <person name="Halakuc P."/>
            <person name="Pipaliya S.V."/>
            <person name="Vacek V."/>
            <person name="Brzon O."/>
            <person name="Soukal P."/>
            <person name="Eme L."/>
            <person name="Dacks J.B."/>
            <person name="Karnkowska A."/>
            <person name="Elias M."/>
            <person name="Hampl V."/>
        </authorList>
    </citation>
    <scope>NUCLEOTIDE SEQUENCE [LARGE SCALE GENOMIC DNA]</scope>
    <source>
        <strain evidence="2">NAU3</strain>
        <tissue evidence="2">Gut</tissue>
    </source>
</reference>
<sequence>MDSLPPLRTVDELFRQMRGRLTSPGDLFKQLQSQQFCTTIVPTEIINQTFTTVYNFNGNQLFLTIQVPPRIPIPSQLLEINRPVSIVVKPYNDNSDFSAFHITFELVEVTSSHTAPTFPNITQTLFSSHWAHQDLTIDATIGSGNPQNYDSNFKPYLCDGYLEFKLQTILTQFTVPAGRIIINTLPISLDLIQTNVNNNLRPHSLTLNRMSPLNNNHHQSSLINTRNPHSLTLNHSQPPFSHPQPYVPPQQQSSPIQSHQDSQPPFSQPPYSNPPSLPQHIQQQQPYQQQPYQPQPQPQSYPPQFNQPDPRYQQQPQYQPQQPLFQAPPQPLFQAPQVQRQPAVQQSYQFTQHPVIQPTQQYQQTPAMQQVQLPQQSYQQNPVLSQSSQQSLVPPPSQLNVPVMTSTALASSSQSITMQPVQPQNQPLQTFTQLPPAQPPQFNRATLPTPQITQAALPTPQITQAALPTPQITQVALPTPQITQVALPTPQITQVALPTPQITSAPVAPPQTTLAQTSTLTELNFDDEIKAGYRDDEGHPIRHAVYLRGHPGKFFNKSMITDFIRDNQMNPITFATCDVTDIIDDEVAEKQRALASAYFIQFPARVGATR</sequence>
<organism evidence="2 3">
    <name type="scientific">Blattamonas nauphoetae</name>
    <dbReference type="NCBI Taxonomy" id="2049346"/>
    <lineage>
        <taxon>Eukaryota</taxon>
        <taxon>Metamonada</taxon>
        <taxon>Preaxostyla</taxon>
        <taxon>Oxymonadida</taxon>
        <taxon>Blattamonas</taxon>
    </lineage>
</organism>
<feature type="compositionally biased region" description="Low complexity" evidence="1">
    <location>
        <begin position="372"/>
        <end position="392"/>
    </location>
</feature>
<feature type="compositionally biased region" description="Pro residues" evidence="1">
    <location>
        <begin position="266"/>
        <end position="277"/>
    </location>
</feature>
<dbReference type="Proteomes" id="UP001281761">
    <property type="component" value="Unassembled WGS sequence"/>
</dbReference>
<proteinExistence type="predicted"/>
<accession>A0ABQ9WTG9</accession>
<evidence type="ECO:0000313" key="3">
    <source>
        <dbReference type="Proteomes" id="UP001281761"/>
    </source>
</evidence>
<gene>
    <name evidence="2" type="ORF">BLNAU_22279</name>
</gene>
<evidence type="ECO:0000256" key="1">
    <source>
        <dbReference type="SAM" id="MobiDB-lite"/>
    </source>
</evidence>
<feature type="compositionally biased region" description="Low complexity" evidence="1">
    <location>
        <begin position="249"/>
        <end position="265"/>
    </location>
</feature>
<feature type="compositionally biased region" description="Low complexity" evidence="1">
    <location>
        <begin position="278"/>
        <end position="292"/>
    </location>
</feature>
<comment type="caution">
    <text evidence="2">The sequence shown here is derived from an EMBL/GenBank/DDBJ whole genome shotgun (WGS) entry which is preliminary data.</text>
</comment>
<feature type="region of interest" description="Disordered" evidence="1">
    <location>
        <begin position="207"/>
        <end position="329"/>
    </location>
</feature>
<keyword evidence="3" id="KW-1185">Reference proteome</keyword>
<feature type="compositionally biased region" description="Low complexity" evidence="1">
    <location>
        <begin position="302"/>
        <end position="325"/>
    </location>
</feature>
<feature type="compositionally biased region" description="Polar residues" evidence="1">
    <location>
        <begin position="207"/>
        <end position="239"/>
    </location>
</feature>
<dbReference type="EMBL" id="JARBJD010000382">
    <property type="protein sequence ID" value="KAK2942800.1"/>
    <property type="molecule type" value="Genomic_DNA"/>
</dbReference>
<feature type="region of interest" description="Disordered" evidence="1">
    <location>
        <begin position="372"/>
        <end position="395"/>
    </location>
</feature>
<protein>
    <submittedName>
        <fullName evidence="2">Uncharacterized protein</fullName>
    </submittedName>
</protein>
<name>A0ABQ9WTG9_9EUKA</name>